<evidence type="ECO:0000256" key="7">
    <source>
        <dbReference type="PIRSR" id="PIRSR005461-1"/>
    </source>
</evidence>
<dbReference type="InterPro" id="IPR029063">
    <property type="entry name" value="SAM-dependent_MTases_sf"/>
</dbReference>
<dbReference type="Gene3D" id="3.40.50.150">
    <property type="entry name" value="Vaccinia Virus protein VP39"/>
    <property type="match status" value="1"/>
</dbReference>
<dbReference type="InterPro" id="IPR050082">
    <property type="entry name" value="RNA_methyltr_RlmE"/>
</dbReference>
<dbReference type="GO" id="GO:0008650">
    <property type="term" value="F:rRNA (uridine-2'-O-)-methyltransferase activity"/>
    <property type="evidence" value="ECO:0007669"/>
    <property type="project" value="TreeGrafter"/>
</dbReference>
<dbReference type="OrthoDB" id="20105at2759"/>
<reference evidence="9" key="2">
    <citation type="journal article" date="2020" name="Nat. Commun.">
        <title>Large-scale genome sequencing of mycorrhizal fungi provides insights into the early evolution of symbiotic traits.</title>
        <authorList>
            <person name="Miyauchi S."/>
            <person name="Kiss E."/>
            <person name="Kuo A."/>
            <person name="Drula E."/>
            <person name="Kohler A."/>
            <person name="Sanchez-Garcia M."/>
            <person name="Morin E."/>
            <person name="Andreopoulos B."/>
            <person name="Barry K.W."/>
            <person name="Bonito G."/>
            <person name="Buee M."/>
            <person name="Carver A."/>
            <person name="Chen C."/>
            <person name="Cichocki N."/>
            <person name="Clum A."/>
            <person name="Culley D."/>
            <person name="Crous P.W."/>
            <person name="Fauchery L."/>
            <person name="Girlanda M."/>
            <person name="Hayes R.D."/>
            <person name="Keri Z."/>
            <person name="LaButti K."/>
            <person name="Lipzen A."/>
            <person name="Lombard V."/>
            <person name="Magnuson J."/>
            <person name="Maillard F."/>
            <person name="Murat C."/>
            <person name="Nolan M."/>
            <person name="Ohm R.A."/>
            <person name="Pangilinan J."/>
            <person name="Pereira M.F."/>
            <person name="Perotto S."/>
            <person name="Peter M."/>
            <person name="Pfister S."/>
            <person name="Riley R."/>
            <person name="Sitrit Y."/>
            <person name="Stielow J.B."/>
            <person name="Szollosi G."/>
            <person name="Zifcakova L."/>
            <person name="Stursova M."/>
            <person name="Spatafora J.W."/>
            <person name="Tedersoo L."/>
            <person name="Vaario L.M."/>
            <person name="Yamada A."/>
            <person name="Yan M."/>
            <person name="Wang P."/>
            <person name="Xu J."/>
            <person name="Bruns T."/>
            <person name="Baldrian P."/>
            <person name="Vilgalys R."/>
            <person name="Dunand C."/>
            <person name="Henrissat B."/>
            <person name="Grigoriev I.V."/>
            <person name="Hibbett D."/>
            <person name="Nagy L.G."/>
            <person name="Martin F.M."/>
        </authorList>
    </citation>
    <scope>NUCLEOTIDE SEQUENCE</scope>
    <source>
        <strain evidence="9">Prilba</strain>
    </source>
</reference>
<dbReference type="EMBL" id="WHVB01000045">
    <property type="protein sequence ID" value="KAF8465785.1"/>
    <property type="molecule type" value="Genomic_DNA"/>
</dbReference>
<keyword evidence="4" id="KW-0808">Transferase</keyword>
<keyword evidence="2" id="KW-0698">rRNA processing</keyword>
<dbReference type="PIRSF" id="PIRSF005461">
    <property type="entry name" value="23S_rRNA_mtase"/>
    <property type="match status" value="1"/>
</dbReference>
<protein>
    <recommendedName>
        <fullName evidence="6">rRNA methyltransferase 2, mitochondrial</fullName>
    </recommendedName>
</protein>
<evidence type="ECO:0000259" key="8">
    <source>
        <dbReference type="Pfam" id="PF01728"/>
    </source>
</evidence>
<dbReference type="HAMAP" id="MF_01547">
    <property type="entry name" value="RNA_methyltr_E"/>
    <property type="match status" value="1"/>
</dbReference>
<dbReference type="Proteomes" id="UP000759537">
    <property type="component" value="Unassembled WGS sequence"/>
</dbReference>
<proteinExistence type="inferred from homology"/>
<sequence length="290" mass="31952">MLPTATRAGKSLTSSSKKWLARHFDDPYVRQRLSHPAQYRSRSAFKLLEINDRHRRFLRAPDVRAVVDLGAAPGGWSQVVAGFMGWQGETRANVRTMQRSKQDDGHWGLDLDAPSQHWGDSAGDADVETGGRGVVIAVDRLRVAPMPGVHTLQADFLAPETAPMVEAIIRAKANPDGKADVILSDMAANATGNRIHDTQDSLDICHAVWGFTSKHLRTATSIGRKSGGVLLLKHFEHPELQQFREIYLNPNFHHVLYIKPDSSRAASREGYWLCSGFKGVIGTGNEGSLE</sequence>
<dbReference type="PANTHER" id="PTHR10920">
    <property type="entry name" value="RIBOSOMAL RNA METHYLTRANSFERASE"/>
    <property type="match status" value="1"/>
</dbReference>
<dbReference type="AlphaFoldDB" id="A0A9P5JV02"/>
<dbReference type="SUPFAM" id="SSF53335">
    <property type="entry name" value="S-adenosyl-L-methionine-dependent methyltransferases"/>
    <property type="match status" value="1"/>
</dbReference>
<evidence type="ECO:0000256" key="3">
    <source>
        <dbReference type="ARBA" id="ARBA00022603"/>
    </source>
</evidence>
<gene>
    <name evidence="9" type="ORF">DFH94DRAFT_639656</name>
</gene>
<feature type="domain" description="Ribosomal RNA methyltransferase FtsJ" evidence="8">
    <location>
        <begin position="39"/>
        <end position="277"/>
    </location>
</feature>
<dbReference type="GO" id="GO:0005739">
    <property type="term" value="C:mitochondrion"/>
    <property type="evidence" value="ECO:0007669"/>
    <property type="project" value="TreeGrafter"/>
</dbReference>
<dbReference type="Pfam" id="PF01728">
    <property type="entry name" value="FtsJ"/>
    <property type="match status" value="1"/>
</dbReference>
<evidence type="ECO:0000313" key="10">
    <source>
        <dbReference type="Proteomes" id="UP000759537"/>
    </source>
</evidence>
<evidence type="ECO:0000256" key="6">
    <source>
        <dbReference type="ARBA" id="ARBA00041184"/>
    </source>
</evidence>
<evidence type="ECO:0000256" key="2">
    <source>
        <dbReference type="ARBA" id="ARBA00022552"/>
    </source>
</evidence>
<dbReference type="PANTHER" id="PTHR10920:SF18">
    <property type="entry name" value="RRNA METHYLTRANSFERASE 2, MITOCHONDRIAL"/>
    <property type="match status" value="1"/>
</dbReference>
<dbReference type="InterPro" id="IPR002877">
    <property type="entry name" value="RNA_MeTrfase_FtsJ_dom"/>
</dbReference>
<dbReference type="InterPro" id="IPR015507">
    <property type="entry name" value="rRNA-MeTfrase_E"/>
</dbReference>
<organism evidence="9 10">
    <name type="scientific">Russula ochroleuca</name>
    <dbReference type="NCBI Taxonomy" id="152965"/>
    <lineage>
        <taxon>Eukaryota</taxon>
        <taxon>Fungi</taxon>
        <taxon>Dikarya</taxon>
        <taxon>Basidiomycota</taxon>
        <taxon>Agaricomycotina</taxon>
        <taxon>Agaricomycetes</taxon>
        <taxon>Russulales</taxon>
        <taxon>Russulaceae</taxon>
        <taxon>Russula</taxon>
    </lineage>
</organism>
<keyword evidence="5 7" id="KW-0949">S-adenosyl-L-methionine</keyword>
<comment type="similarity">
    <text evidence="1">Belongs to the class I-like SAM-binding methyltransferase superfamily. RNA methyltransferase RlmE family.</text>
</comment>
<feature type="active site" description="Proton acceptor" evidence="7">
    <location>
        <position position="233"/>
    </location>
</feature>
<keyword evidence="10" id="KW-1185">Reference proteome</keyword>
<evidence type="ECO:0000256" key="4">
    <source>
        <dbReference type="ARBA" id="ARBA00022679"/>
    </source>
</evidence>
<comment type="caution">
    <text evidence="9">The sequence shown here is derived from an EMBL/GenBank/DDBJ whole genome shotgun (WGS) entry which is preliminary data.</text>
</comment>
<evidence type="ECO:0000313" key="9">
    <source>
        <dbReference type="EMBL" id="KAF8465785.1"/>
    </source>
</evidence>
<keyword evidence="3 9" id="KW-0489">Methyltransferase</keyword>
<evidence type="ECO:0000256" key="5">
    <source>
        <dbReference type="ARBA" id="ARBA00022691"/>
    </source>
</evidence>
<accession>A0A9P5JV02</accession>
<reference evidence="9" key="1">
    <citation type="submission" date="2019-10" db="EMBL/GenBank/DDBJ databases">
        <authorList>
            <consortium name="DOE Joint Genome Institute"/>
            <person name="Kuo A."/>
            <person name="Miyauchi S."/>
            <person name="Kiss E."/>
            <person name="Drula E."/>
            <person name="Kohler A."/>
            <person name="Sanchez-Garcia M."/>
            <person name="Andreopoulos B."/>
            <person name="Barry K.W."/>
            <person name="Bonito G."/>
            <person name="Buee M."/>
            <person name="Carver A."/>
            <person name="Chen C."/>
            <person name="Cichocki N."/>
            <person name="Clum A."/>
            <person name="Culley D."/>
            <person name="Crous P.W."/>
            <person name="Fauchery L."/>
            <person name="Girlanda M."/>
            <person name="Hayes R."/>
            <person name="Keri Z."/>
            <person name="LaButti K."/>
            <person name="Lipzen A."/>
            <person name="Lombard V."/>
            <person name="Magnuson J."/>
            <person name="Maillard F."/>
            <person name="Morin E."/>
            <person name="Murat C."/>
            <person name="Nolan M."/>
            <person name="Ohm R."/>
            <person name="Pangilinan J."/>
            <person name="Pereira M."/>
            <person name="Perotto S."/>
            <person name="Peter M."/>
            <person name="Riley R."/>
            <person name="Sitrit Y."/>
            <person name="Stielow B."/>
            <person name="Szollosi G."/>
            <person name="Zifcakova L."/>
            <person name="Stursova M."/>
            <person name="Spatafora J.W."/>
            <person name="Tedersoo L."/>
            <person name="Vaario L.-M."/>
            <person name="Yamada A."/>
            <person name="Yan M."/>
            <person name="Wang P."/>
            <person name="Xu J."/>
            <person name="Bruns T."/>
            <person name="Baldrian P."/>
            <person name="Vilgalys R."/>
            <person name="Henrissat B."/>
            <person name="Grigoriev I.V."/>
            <person name="Hibbett D."/>
            <person name="Nagy L.G."/>
            <person name="Martin F.M."/>
        </authorList>
    </citation>
    <scope>NUCLEOTIDE SEQUENCE</scope>
    <source>
        <strain evidence="9">Prilba</strain>
    </source>
</reference>
<name>A0A9P5JV02_9AGAM</name>
<evidence type="ECO:0000256" key="1">
    <source>
        <dbReference type="ARBA" id="ARBA00009258"/>
    </source>
</evidence>